<protein>
    <submittedName>
        <fullName evidence="4">Thioesterase</fullName>
    </submittedName>
</protein>
<feature type="compositionally biased region" description="Basic and acidic residues" evidence="2">
    <location>
        <begin position="1"/>
        <end position="11"/>
    </location>
</feature>
<dbReference type="PANTHER" id="PTHR11487:SF0">
    <property type="entry name" value="S-ACYL FATTY ACID SYNTHASE THIOESTERASE, MEDIUM CHAIN"/>
    <property type="match status" value="1"/>
</dbReference>
<keyword evidence="5" id="KW-1185">Reference proteome</keyword>
<evidence type="ECO:0000313" key="4">
    <source>
        <dbReference type="EMBL" id="AYN37920.1"/>
    </source>
</evidence>
<feature type="region of interest" description="Disordered" evidence="2">
    <location>
        <begin position="1"/>
        <end position="55"/>
    </location>
</feature>
<dbReference type="Pfam" id="PF00975">
    <property type="entry name" value="Thioesterase"/>
    <property type="match status" value="1"/>
</dbReference>
<feature type="compositionally biased region" description="Low complexity" evidence="2">
    <location>
        <begin position="18"/>
        <end position="29"/>
    </location>
</feature>
<name>A0A3G2J6T3_9ACTN</name>
<dbReference type="InterPro" id="IPR012223">
    <property type="entry name" value="TEII"/>
</dbReference>
<proteinExistence type="inferred from homology"/>
<dbReference type="EMBL" id="CP033073">
    <property type="protein sequence ID" value="AYN37920.1"/>
    <property type="molecule type" value="Genomic_DNA"/>
</dbReference>
<gene>
    <name evidence="4" type="ORF">D9753_01945</name>
</gene>
<evidence type="ECO:0000256" key="1">
    <source>
        <dbReference type="ARBA" id="ARBA00007169"/>
    </source>
</evidence>
<dbReference type="InterPro" id="IPR001031">
    <property type="entry name" value="Thioesterase"/>
</dbReference>
<dbReference type="AlphaFoldDB" id="A0A3G2J6T3"/>
<dbReference type="GO" id="GO:0008610">
    <property type="term" value="P:lipid biosynthetic process"/>
    <property type="evidence" value="ECO:0007669"/>
    <property type="project" value="TreeGrafter"/>
</dbReference>
<evidence type="ECO:0000256" key="2">
    <source>
        <dbReference type="SAM" id="MobiDB-lite"/>
    </source>
</evidence>
<dbReference type="PANTHER" id="PTHR11487">
    <property type="entry name" value="THIOESTERASE"/>
    <property type="match status" value="1"/>
</dbReference>
<sequence length="303" mass="32328">MGRRDAGDRHRTPLPQRPLLRGGTTAAGLPGPGGRPHRRPGRARGGPVSAGDRRGLVEWQPPATARLLLVCLPHAGSGAFQFRQWQELAGPGIAVVAVQLPGRENRWREEPATRTEEVVRELVPVLAARLDLPYLVFGHSMGALLGYELARALGTGYGSWPVGLVASACRAPDAQGAPTGAAAMSDGELVAELAEHGAVPDYVAASEKLVPIVARPLRADLTLCDHYRPPAADAVLPCPVHAWRGRDDLGVTDEHAGQWRAWSAAPAGVRRFDGGHLYHLDRPDEVVDALRRLGERALAGVSE</sequence>
<dbReference type="InterPro" id="IPR029058">
    <property type="entry name" value="AB_hydrolase_fold"/>
</dbReference>
<accession>A0A3G2J6T3</accession>
<feature type="domain" description="Thioesterase" evidence="3">
    <location>
        <begin position="69"/>
        <end position="291"/>
    </location>
</feature>
<dbReference type="Proteomes" id="UP000268329">
    <property type="component" value="Chromosome"/>
</dbReference>
<dbReference type="KEGG" id="sdd:D9753_01945"/>
<dbReference type="OrthoDB" id="4169718at2"/>
<comment type="similarity">
    <text evidence="1">Belongs to the thioesterase family.</text>
</comment>
<reference evidence="4 5" key="1">
    <citation type="submission" date="2018-10" db="EMBL/GenBank/DDBJ databases">
        <title>The genome of Streptomyces dangxiongensis Z022.</title>
        <authorList>
            <person name="Zhang B."/>
        </authorList>
    </citation>
    <scope>NUCLEOTIDE SEQUENCE [LARGE SCALE GENOMIC DNA]</scope>
    <source>
        <strain evidence="4 5">Z022</strain>
    </source>
</reference>
<evidence type="ECO:0000313" key="5">
    <source>
        <dbReference type="Proteomes" id="UP000268329"/>
    </source>
</evidence>
<evidence type="ECO:0000259" key="3">
    <source>
        <dbReference type="Pfam" id="PF00975"/>
    </source>
</evidence>
<dbReference type="SUPFAM" id="SSF53474">
    <property type="entry name" value="alpha/beta-Hydrolases"/>
    <property type="match status" value="1"/>
</dbReference>
<dbReference type="Gene3D" id="3.40.50.1820">
    <property type="entry name" value="alpha/beta hydrolase"/>
    <property type="match status" value="1"/>
</dbReference>
<organism evidence="4 5">
    <name type="scientific">Streptomyces dangxiongensis</name>
    <dbReference type="NCBI Taxonomy" id="1442032"/>
    <lineage>
        <taxon>Bacteria</taxon>
        <taxon>Bacillati</taxon>
        <taxon>Actinomycetota</taxon>
        <taxon>Actinomycetes</taxon>
        <taxon>Kitasatosporales</taxon>
        <taxon>Streptomycetaceae</taxon>
        <taxon>Streptomyces</taxon>
    </lineage>
</organism>